<organism evidence="1">
    <name type="scientific">Alaria crispa</name>
    <dbReference type="NCBI Taxonomy" id="441892"/>
    <lineage>
        <taxon>Eukaryota</taxon>
        <taxon>Sar</taxon>
        <taxon>Stramenopiles</taxon>
        <taxon>Ochrophyta</taxon>
        <taxon>PX clade</taxon>
        <taxon>Phaeophyceae</taxon>
        <taxon>Laminariales</taxon>
        <taxon>Alariaceae</taxon>
        <taxon>Alaria</taxon>
    </lineage>
</organism>
<accession>A0A8E8U4G6</accession>
<proteinExistence type="predicted"/>
<dbReference type="AlphaFoldDB" id="A0A8E8U4G6"/>
<geneLocation type="mitochondrion" evidence="1"/>
<evidence type="ECO:0000313" key="1">
    <source>
        <dbReference type="EMBL" id="QWE51030.1"/>
    </source>
</evidence>
<name>A0A8E8U4G6_9PHAE</name>
<gene>
    <name evidence="1" type="primary">orf43</name>
</gene>
<sequence length="43" mass="5182">MRISFLQFLFLFFLGLLFFADLPQIVKAVKQKIKTYKKNKTKE</sequence>
<reference evidence="1" key="1">
    <citation type="journal article" date="2021" name="Eur. J. Phycol.">
        <title>High-throughput sequencing of the kelp Alaria (Phaeophyceae) reveals epi-endobiotic associations, including a likely phaeophycean parasite.</title>
        <authorList>
            <person name="Bringloe T.T."/>
            <person name="Sauermann R."/>
            <person name="Krause-Jensen D."/>
            <person name="Olesen B."/>
            <person name="Klimova A."/>
            <person name="Klochkova T.A."/>
            <person name="Verbruggen H."/>
        </authorList>
    </citation>
    <scope>NUCLEOTIDE SEQUENCE</scope>
</reference>
<keyword evidence="1" id="KW-0496">Mitochondrion</keyword>
<dbReference type="EMBL" id="MT767059">
    <property type="protein sequence ID" value="QWE51030.1"/>
    <property type="molecule type" value="Genomic_DNA"/>
</dbReference>
<protein>
    <submittedName>
        <fullName evidence="1">Uncharacterized protein</fullName>
    </submittedName>
</protein>